<dbReference type="AlphaFoldDB" id="A0A7C3NFC2"/>
<protein>
    <recommendedName>
        <fullName evidence="3">Hydrolase TatD</fullName>
    </recommendedName>
</protein>
<comment type="similarity">
    <text evidence="1">Belongs to the metallo-dependent hydrolases superfamily.</text>
</comment>
<comment type="caution">
    <text evidence="2">The sequence shown here is derived from an EMBL/GenBank/DDBJ whole genome shotgun (WGS) entry which is preliminary data.</text>
</comment>
<dbReference type="SUPFAM" id="SSF51556">
    <property type="entry name" value="Metallo-dependent hydrolases"/>
    <property type="match status" value="1"/>
</dbReference>
<dbReference type="Pfam" id="PF01026">
    <property type="entry name" value="TatD_DNase"/>
    <property type="match status" value="1"/>
</dbReference>
<keyword evidence="1" id="KW-0378">Hydrolase</keyword>
<dbReference type="EMBL" id="DSTX01000013">
    <property type="protein sequence ID" value="HFK21259.1"/>
    <property type="molecule type" value="Genomic_DNA"/>
</dbReference>
<dbReference type="PANTHER" id="PTHR42658:SF1">
    <property type="entry name" value="HYDROLASE TATD"/>
    <property type="match status" value="1"/>
</dbReference>
<evidence type="ECO:0000313" key="2">
    <source>
        <dbReference type="EMBL" id="HFK21259.1"/>
    </source>
</evidence>
<dbReference type="Gene3D" id="3.20.20.140">
    <property type="entry name" value="Metal-dependent hydrolases"/>
    <property type="match status" value="1"/>
</dbReference>
<keyword evidence="1" id="KW-0479">Metal-binding</keyword>
<dbReference type="GO" id="GO:0046872">
    <property type="term" value="F:metal ion binding"/>
    <property type="evidence" value="ECO:0007669"/>
    <property type="project" value="UniProtKB-KW"/>
</dbReference>
<name>A0A7C3NFC2_9CREN</name>
<sequence length="259" mass="28553">MIPKMKYIDSHTHTYLRGPEDLQSMAIAGVEGVVICSYFPIRPGGSSTLIDLFYWLQDEMGRLADYGIASQMAVGIHPRSIPKIEIDDVMDQILNIFDHGLAAALGEVGLDTGSAEEREVFAKQLRIANDYGRPMIIHTPQNNKAEIVEATLGILKEEKIDTSMVILDHLTPELVAKVKDEGAVAGLTLQPGKMTYKDVEDAISKTGPERIVLNSDLGNKPSDPLALPKAAFNMDRDGISGRDIELVTYSNIRALMWFR</sequence>
<accession>A0A7C3NFC2</accession>
<dbReference type="PIRSF" id="PIRSF005295">
    <property type="entry name" value="UCP005295_TatD"/>
    <property type="match status" value="1"/>
</dbReference>
<dbReference type="InterPro" id="IPR012022">
    <property type="entry name" value="UCP005295"/>
</dbReference>
<dbReference type="CDD" id="cd01292">
    <property type="entry name" value="metallo-dependent_hydrolases"/>
    <property type="match status" value="1"/>
</dbReference>
<dbReference type="GO" id="GO:0016788">
    <property type="term" value="F:hydrolase activity, acting on ester bonds"/>
    <property type="evidence" value="ECO:0007669"/>
    <property type="project" value="UniProtKB-UniRule"/>
</dbReference>
<reference evidence="2" key="1">
    <citation type="journal article" date="2020" name="mSystems">
        <title>Genome- and Community-Level Interaction Insights into Carbon Utilization and Element Cycling Functions of Hydrothermarchaeota in Hydrothermal Sediment.</title>
        <authorList>
            <person name="Zhou Z."/>
            <person name="Liu Y."/>
            <person name="Xu W."/>
            <person name="Pan J."/>
            <person name="Luo Z.H."/>
            <person name="Li M."/>
        </authorList>
    </citation>
    <scope>NUCLEOTIDE SEQUENCE [LARGE SCALE GENOMIC DNA]</scope>
    <source>
        <strain evidence="2">SpSt-468</strain>
    </source>
</reference>
<gene>
    <name evidence="2" type="ORF">ENS19_08310</name>
</gene>
<proteinExistence type="inferred from homology"/>
<evidence type="ECO:0008006" key="3">
    <source>
        <dbReference type="Google" id="ProtNLM"/>
    </source>
</evidence>
<dbReference type="InterPro" id="IPR001130">
    <property type="entry name" value="TatD-like"/>
</dbReference>
<dbReference type="PANTHER" id="PTHR42658">
    <property type="entry name" value="HYDROLASE TATD"/>
    <property type="match status" value="1"/>
</dbReference>
<evidence type="ECO:0000256" key="1">
    <source>
        <dbReference type="PIRNR" id="PIRNR005295"/>
    </source>
</evidence>
<dbReference type="InterPro" id="IPR032466">
    <property type="entry name" value="Metal_Hydrolase"/>
</dbReference>
<organism evidence="2">
    <name type="scientific">Candidatus Methanomethylicus mesodigestus</name>
    <dbReference type="NCBI Taxonomy" id="1867258"/>
    <lineage>
        <taxon>Archaea</taxon>
        <taxon>Thermoproteota</taxon>
        <taxon>Methanosuratincolia</taxon>
        <taxon>Candidatus Methanomethylicales</taxon>
        <taxon>Candidatus Methanomethylicaceae</taxon>
        <taxon>Candidatus Methanomethylicus</taxon>
    </lineage>
</organism>